<evidence type="ECO:0000256" key="3">
    <source>
        <dbReference type="ARBA" id="ARBA00023285"/>
    </source>
</evidence>
<keyword evidence="1 5" id="KW-0846">Cobalamin</keyword>
<dbReference type="InterPro" id="IPR042251">
    <property type="entry name" value="EutC_C"/>
</dbReference>
<dbReference type="HAMAP" id="MF_00601">
    <property type="entry name" value="EutC"/>
    <property type="match status" value="1"/>
</dbReference>
<keyword evidence="2 5" id="KW-0456">Lyase</keyword>
<dbReference type="KEGG" id="adin:H7849_25445"/>
<dbReference type="InterPro" id="IPR009246">
    <property type="entry name" value="EutC"/>
</dbReference>
<dbReference type="GO" id="GO:0008851">
    <property type="term" value="F:ethanolamine ammonia-lyase activity"/>
    <property type="evidence" value="ECO:0007669"/>
    <property type="project" value="UniProtKB-UniRule"/>
</dbReference>
<accession>A0A7G8BIB8</accession>
<dbReference type="EC" id="4.3.1.7" evidence="5"/>
<gene>
    <name evidence="5 6" type="primary">eutC</name>
    <name evidence="6" type="ORF">H7849_25445</name>
</gene>
<comment type="pathway">
    <text evidence="5">Amine and polyamine degradation; ethanolamine degradation.</text>
</comment>
<dbReference type="GO" id="GO:0046336">
    <property type="term" value="P:ethanolamine catabolic process"/>
    <property type="evidence" value="ECO:0007669"/>
    <property type="project" value="UniProtKB-UniRule"/>
</dbReference>
<evidence type="ECO:0000313" key="6">
    <source>
        <dbReference type="EMBL" id="QNI32288.1"/>
    </source>
</evidence>
<dbReference type="Pfam" id="PF05985">
    <property type="entry name" value="EutC"/>
    <property type="match status" value="1"/>
</dbReference>
<dbReference type="Proteomes" id="UP000515312">
    <property type="component" value="Chromosome"/>
</dbReference>
<comment type="cofactor">
    <cofactor evidence="5">
        <name>adenosylcob(III)alamin</name>
        <dbReference type="ChEBI" id="CHEBI:18408"/>
    </cofactor>
    <text evidence="5">Binds between the large and small subunits.</text>
</comment>
<protein>
    <recommendedName>
        <fullName evidence="5">Ethanolamine ammonia-lyase small subunit</fullName>
        <shortName evidence="5">EAL small subunit</shortName>
        <ecNumber evidence="5">4.3.1.7</ecNumber>
    </recommendedName>
</protein>
<comment type="subcellular location">
    <subcellularLocation>
        <location evidence="5">Bacterial microcompartment</location>
    </subcellularLocation>
</comment>
<comment type="subunit">
    <text evidence="5">The basic unit is a heterodimer which dimerizes to form tetramers. The heterotetramers trimerize; 6 large subunits form a core ring with 6 small subunits projecting outwards.</text>
</comment>
<dbReference type="NCBIfam" id="NF003971">
    <property type="entry name" value="PRK05465.1"/>
    <property type="match status" value="1"/>
</dbReference>
<dbReference type="GO" id="GO:0031471">
    <property type="term" value="C:ethanolamine degradation polyhedral organelle"/>
    <property type="evidence" value="ECO:0007669"/>
    <property type="project" value="UniProtKB-UniRule"/>
</dbReference>
<evidence type="ECO:0000256" key="1">
    <source>
        <dbReference type="ARBA" id="ARBA00022628"/>
    </source>
</evidence>
<reference evidence="6 7" key="1">
    <citation type="submission" date="2020-08" db="EMBL/GenBank/DDBJ databases">
        <title>Edaphobacter telluris sp. nov. and Acidobacterium dinghuensis sp. nov., two acidobacteria isolated from forest soil.</title>
        <authorList>
            <person name="Fu J."/>
            <person name="Qiu L."/>
        </authorList>
    </citation>
    <scope>NUCLEOTIDE SEQUENCE [LARGE SCALE GENOMIC DNA]</scope>
    <source>
        <strain evidence="6">4Y35</strain>
    </source>
</reference>
<evidence type="ECO:0000313" key="7">
    <source>
        <dbReference type="Proteomes" id="UP000515312"/>
    </source>
</evidence>
<dbReference type="PANTHER" id="PTHR39330">
    <property type="entry name" value="ETHANOLAMINE AMMONIA-LYASE LIGHT CHAIN"/>
    <property type="match status" value="1"/>
</dbReference>
<feature type="binding site" evidence="5">
    <location>
        <position position="204"/>
    </location>
    <ligand>
        <name>adenosylcob(III)alamin</name>
        <dbReference type="ChEBI" id="CHEBI:18408"/>
    </ligand>
</feature>
<dbReference type="GO" id="GO:0031419">
    <property type="term" value="F:cobalamin binding"/>
    <property type="evidence" value="ECO:0007669"/>
    <property type="project" value="UniProtKB-UniRule"/>
</dbReference>
<dbReference type="GO" id="GO:0009350">
    <property type="term" value="C:ethanolamine ammonia-lyase complex"/>
    <property type="evidence" value="ECO:0007669"/>
    <property type="project" value="UniProtKB-UniRule"/>
</dbReference>
<organism evidence="6 7">
    <name type="scientific">Alloacidobacterium dinghuense</name>
    <dbReference type="NCBI Taxonomy" id="2763107"/>
    <lineage>
        <taxon>Bacteria</taxon>
        <taxon>Pseudomonadati</taxon>
        <taxon>Acidobacteriota</taxon>
        <taxon>Terriglobia</taxon>
        <taxon>Terriglobales</taxon>
        <taxon>Acidobacteriaceae</taxon>
        <taxon>Alloacidobacterium</taxon>
    </lineage>
</organism>
<comment type="function">
    <text evidence="5">Catalyzes the deamination of various vicinal amino-alcohols to oxo compounds. Allows this organism to utilize ethanolamine as the sole source of nitrogen and carbon in the presence of external vitamin B12.</text>
</comment>
<dbReference type="EMBL" id="CP060394">
    <property type="protein sequence ID" value="QNI32288.1"/>
    <property type="molecule type" value="Genomic_DNA"/>
</dbReference>
<comment type="similarity">
    <text evidence="5">Belongs to the EutC family.</text>
</comment>
<proteinExistence type="inferred from homology"/>
<evidence type="ECO:0000256" key="5">
    <source>
        <dbReference type="HAMAP-Rule" id="MF_00601"/>
    </source>
</evidence>
<dbReference type="Gene3D" id="1.10.30.40">
    <property type="entry name" value="Ethanolamine ammonia-lyase light chain (EutC), N-terminal domain"/>
    <property type="match status" value="1"/>
</dbReference>
<sequence length="249" mass="27376">MREIIQNPWTRLRSFTNARLALGRAGDSLPTNEVLEFALAHARARDAVHNMFDADRMTRELTASGFESITVQSAVSDRAEYLRSPDLGRKLNEQSRSLLTDQTLREAMYAVFIIADGLSAIAPERHAVPVLKEIMRKLEGWNLAPIIIATQARVALGDAIGELLNAEMTVMLIGERPGLSSPDSLGIYLTYKPHIGCTDADRNCISNVRPEGLSYPSAAHKLHHLMLAARRLGKSGIALKDESDQPALP</sequence>
<comment type="catalytic activity">
    <reaction evidence="5">
        <text>ethanolamine = acetaldehyde + NH4(+)</text>
        <dbReference type="Rhea" id="RHEA:15313"/>
        <dbReference type="ChEBI" id="CHEBI:15343"/>
        <dbReference type="ChEBI" id="CHEBI:28938"/>
        <dbReference type="ChEBI" id="CHEBI:57603"/>
        <dbReference type="EC" id="4.3.1.7"/>
    </reaction>
</comment>
<feature type="binding site" evidence="5">
    <location>
        <position position="175"/>
    </location>
    <ligand>
        <name>adenosylcob(III)alamin</name>
        <dbReference type="ChEBI" id="CHEBI:18408"/>
    </ligand>
</feature>
<dbReference type="GO" id="GO:0006520">
    <property type="term" value="P:amino acid metabolic process"/>
    <property type="evidence" value="ECO:0007669"/>
    <property type="project" value="InterPro"/>
</dbReference>
<feature type="binding site" evidence="5">
    <location>
        <position position="154"/>
    </location>
    <ligand>
        <name>adenosylcob(III)alamin</name>
        <dbReference type="ChEBI" id="CHEBI:18408"/>
    </ligand>
</feature>
<keyword evidence="7" id="KW-1185">Reference proteome</keyword>
<keyword evidence="4 5" id="KW-1283">Bacterial microcompartment</keyword>
<dbReference type="PANTHER" id="PTHR39330:SF1">
    <property type="entry name" value="ETHANOLAMINE AMMONIA-LYASE SMALL SUBUNIT"/>
    <property type="match status" value="1"/>
</dbReference>
<dbReference type="InterPro" id="IPR042255">
    <property type="entry name" value="EutC_N"/>
</dbReference>
<evidence type="ECO:0000256" key="4">
    <source>
        <dbReference type="ARBA" id="ARBA00024446"/>
    </source>
</evidence>
<dbReference type="PIRSF" id="PIRSF018982">
    <property type="entry name" value="EutC"/>
    <property type="match status" value="1"/>
</dbReference>
<dbReference type="Gene3D" id="3.40.50.11240">
    <property type="entry name" value="Ethanolamine ammonia-lyase light chain (EutC)"/>
    <property type="match status" value="1"/>
</dbReference>
<dbReference type="RefSeq" id="WP_186743243.1">
    <property type="nucleotide sequence ID" value="NZ_CP060394.1"/>
</dbReference>
<evidence type="ECO:0000256" key="2">
    <source>
        <dbReference type="ARBA" id="ARBA00023239"/>
    </source>
</evidence>
<keyword evidence="3 5" id="KW-0170">Cobalt</keyword>
<name>A0A7G8BIB8_9BACT</name>
<dbReference type="UniPathway" id="UPA00560"/>
<dbReference type="AlphaFoldDB" id="A0A7G8BIB8"/>